<comment type="caution">
    <text evidence="2">The sequence shown here is derived from an EMBL/GenBank/DDBJ whole genome shotgun (WGS) entry which is preliminary data.</text>
</comment>
<evidence type="ECO:0000313" key="3">
    <source>
        <dbReference type="Proteomes" id="UP001257659"/>
    </source>
</evidence>
<gene>
    <name evidence="2" type="ORF">GGR31_002606</name>
</gene>
<name>A0ABU1K8L1_9FLAO</name>
<proteinExistence type="predicted"/>
<keyword evidence="2" id="KW-0418">Kinase</keyword>
<evidence type="ECO:0000256" key="1">
    <source>
        <dbReference type="SAM" id="Coils"/>
    </source>
</evidence>
<dbReference type="Proteomes" id="UP001257659">
    <property type="component" value="Unassembled WGS sequence"/>
</dbReference>
<dbReference type="SUPFAM" id="SSF53067">
    <property type="entry name" value="Actin-like ATPase domain"/>
    <property type="match status" value="1"/>
</dbReference>
<organism evidence="2 3">
    <name type="scientific">Mesonia maritima</name>
    <dbReference type="NCBI Taxonomy" id="1793873"/>
    <lineage>
        <taxon>Bacteria</taxon>
        <taxon>Pseudomonadati</taxon>
        <taxon>Bacteroidota</taxon>
        <taxon>Flavobacteriia</taxon>
        <taxon>Flavobacteriales</taxon>
        <taxon>Flavobacteriaceae</taxon>
        <taxon>Mesonia</taxon>
    </lineage>
</organism>
<dbReference type="EMBL" id="JAVDQA010000009">
    <property type="protein sequence ID" value="MDR6301931.1"/>
    <property type="molecule type" value="Genomic_DNA"/>
</dbReference>
<dbReference type="RefSeq" id="WP_309729884.1">
    <property type="nucleotide sequence ID" value="NZ_JAVDQA010000009.1"/>
</dbReference>
<feature type="coiled-coil region" evidence="1">
    <location>
        <begin position="73"/>
        <end position="100"/>
    </location>
</feature>
<dbReference type="PANTHER" id="PTHR30605">
    <property type="entry name" value="ANHYDRO-N-ACETYLMURAMIC ACID KINASE"/>
    <property type="match status" value="1"/>
</dbReference>
<keyword evidence="3" id="KW-1185">Reference proteome</keyword>
<sequence>MKGYKYTFKRVNFQRLLGIFTNMGNLNYSVIGVMSGTSLDGIDLAHIHFIRENNTWKYKLKEVETISYPEKWVNYLKNAVEKTKAELKTLDEKYTVYLAEVINNFIQKNKLAESTLIASHGHTILHQPEKKLTYQIGNLPQLAKLINRKVVCDFRVQDVEFGGQGAPLVPIGDQLLFKEFDYCINLGGFANISFEKNKERIAFDICPVNTVLNFYAEKLGKKFDENGEMARKNSVDKILLQQLNELDFYHQKPPKSLGIEWVKSVIFPLLEKSKLSEKNIIATFTEHCAIQISSIIENKASTQVLITGGGAYNTFLIERIQQYTDAKIIIPDSKLIEYKEALVFGLLGVLKIENEINVLKSVTGASKNHSSGKIFNP</sequence>
<dbReference type="PANTHER" id="PTHR30605:SF0">
    <property type="entry name" value="ANHYDRO-N-ACETYLMURAMIC ACID KINASE"/>
    <property type="match status" value="1"/>
</dbReference>
<accession>A0ABU1K8L1</accession>
<keyword evidence="1" id="KW-0175">Coiled coil</keyword>
<dbReference type="Pfam" id="PF03702">
    <property type="entry name" value="AnmK"/>
    <property type="match status" value="1"/>
</dbReference>
<dbReference type="InterPro" id="IPR005338">
    <property type="entry name" value="Anhydro_N_Ac-Mur_kinase"/>
</dbReference>
<evidence type="ECO:0000313" key="2">
    <source>
        <dbReference type="EMBL" id="MDR6301931.1"/>
    </source>
</evidence>
<dbReference type="EC" id="2.7.1.170" evidence="2"/>
<dbReference type="InterPro" id="IPR043129">
    <property type="entry name" value="ATPase_NBD"/>
</dbReference>
<keyword evidence="2" id="KW-0808">Transferase</keyword>
<protein>
    <submittedName>
        <fullName evidence="2">Anhydro-N-acetylmuramic acid kinase</fullName>
        <ecNumber evidence="2">2.7.1.170</ecNumber>
    </submittedName>
</protein>
<dbReference type="Gene3D" id="3.30.420.40">
    <property type="match status" value="2"/>
</dbReference>
<dbReference type="GO" id="GO:0016301">
    <property type="term" value="F:kinase activity"/>
    <property type="evidence" value="ECO:0007669"/>
    <property type="project" value="UniProtKB-KW"/>
</dbReference>
<dbReference type="NCBIfam" id="NF007144">
    <property type="entry name" value="PRK09585.2-3"/>
    <property type="match status" value="1"/>
</dbReference>
<reference evidence="2 3" key="1">
    <citation type="submission" date="2023-07" db="EMBL/GenBank/DDBJ databases">
        <title>Genomic Encyclopedia of Type Strains, Phase IV (KMG-IV): sequencing the most valuable type-strain genomes for metagenomic binning, comparative biology and taxonomic classification.</title>
        <authorList>
            <person name="Goeker M."/>
        </authorList>
    </citation>
    <scope>NUCLEOTIDE SEQUENCE [LARGE SCALE GENOMIC DNA]</scope>
    <source>
        <strain evidence="2 3">DSM 102814</strain>
    </source>
</reference>